<evidence type="ECO:0000313" key="3">
    <source>
        <dbReference type="Proteomes" id="UP000292919"/>
    </source>
</evidence>
<sequence>MSMADLNYGPDEGQWVCGRCNLPLEQSKVAVFYLNSAFDVVLPRCPQCGLTMIPKSLAQGKMLEVEALLEDK</sequence>
<dbReference type="Proteomes" id="UP000292919">
    <property type="component" value="Unassembled WGS sequence"/>
</dbReference>
<dbReference type="GO" id="GO:0003677">
    <property type="term" value="F:DNA binding"/>
    <property type="evidence" value="ECO:0007669"/>
    <property type="project" value="UniProtKB-KW"/>
</dbReference>
<comment type="caution">
    <text evidence="2">The sequence shown here is derived from an EMBL/GenBank/DDBJ whole genome shotgun (WGS) entry which is preliminary data.</text>
</comment>
<evidence type="ECO:0000259" key="1">
    <source>
        <dbReference type="Pfam" id="PF24292"/>
    </source>
</evidence>
<dbReference type="InterPro" id="IPR055902">
    <property type="entry name" value="DUF7479"/>
</dbReference>
<organism evidence="2 3">
    <name type="scientific">Desulfovibrio legallii</name>
    <dbReference type="NCBI Taxonomy" id="571438"/>
    <lineage>
        <taxon>Bacteria</taxon>
        <taxon>Pseudomonadati</taxon>
        <taxon>Thermodesulfobacteriota</taxon>
        <taxon>Desulfovibrionia</taxon>
        <taxon>Desulfovibrionales</taxon>
        <taxon>Desulfovibrionaceae</taxon>
        <taxon>Desulfovibrio</taxon>
    </lineage>
</organism>
<dbReference type="RefSeq" id="WP_118229896.1">
    <property type="nucleotide sequence ID" value="NZ_DBFBQU010000175.1"/>
</dbReference>
<keyword evidence="2" id="KW-0238">DNA-binding</keyword>
<proteinExistence type="predicted"/>
<dbReference type="Pfam" id="PF24292">
    <property type="entry name" value="DUF7479"/>
    <property type="match status" value="1"/>
</dbReference>
<dbReference type="AlphaFoldDB" id="A0A6H3F6L6"/>
<name>A0A6H3F6L6_9BACT</name>
<accession>A0A6H3F6L6</accession>
<feature type="domain" description="DUF7479" evidence="1">
    <location>
        <begin position="14"/>
        <end position="72"/>
    </location>
</feature>
<dbReference type="EMBL" id="SIXC01000004">
    <property type="protein sequence ID" value="TBH80862.1"/>
    <property type="molecule type" value="Genomic_DNA"/>
</dbReference>
<protein>
    <submittedName>
        <fullName evidence="2">DNA-binding protein</fullName>
    </submittedName>
</protein>
<reference evidence="2 3" key="1">
    <citation type="submission" date="2018-12" db="EMBL/GenBank/DDBJ databases">
        <title>First genome draft of Desulfovibrio legallis sp. nov.</title>
        <authorList>
            <person name="Ben Dhia O."/>
            <person name="Najjari A."/>
            <person name="Ferjani R."/>
            <person name="Fhoula I."/>
            <person name="Fardeau M.-L."/>
            <person name="Boudabbous A."/>
            <person name="Ouzari H.I."/>
        </authorList>
    </citation>
    <scope>NUCLEOTIDE SEQUENCE [LARGE SCALE GENOMIC DNA]</scope>
    <source>
        <strain evidence="2 3">H1T</strain>
    </source>
</reference>
<dbReference type="NCBIfam" id="NF045645">
    <property type="entry name" value="DVU_1557_fam"/>
    <property type="match status" value="1"/>
</dbReference>
<keyword evidence="3" id="KW-1185">Reference proteome</keyword>
<evidence type="ECO:0000313" key="2">
    <source>
        <dbReference type="EMBL" id="TBH80862.1"/>
    </source>
</evidence>
<dbReference type="InterPro" id="IPR054656">
    <property type="entry name" value="DVU_1557-like"/>
</dbReference>
<gene>
    <name evidence="2" type="ORF">EB812_04625</name>
</gene>